<proteinExistence type="predicted"/>
<evidence type="ECO:0000313" key="5">
    <source>
        <dbReference type="Proteomes" id="UP000006352"/>
    </source>
</evidence>
<feature type="transmembrane region" description="Helical" evidence="2">
    <location>
        <begin position="72"/>
        <end position="93"/>
    </location>
</feature>
<evidence type="ECO:0000313" key="4">
    <source>
        <dbReference type="EMBL" id="CCL98312.1"/>
    </source>
</evidence>
<sequence length="346" mass="39684">MSTPTTNLNAPAYVYIRVAALSVATWDYIMTLPAEYRFYKSQKSWKPWKWTIGCILFILIRTINIARREPWILWFLPSIFIVVTAGEWFTNLYSKRPIQNELRNCTDSNETHPVTTWLYYVIAICYDCITLCISTYYLLRYYSPSIPSSRVARLVKVMIYDGIGYFVILTGTNVLNLVIFNVANGFTQSSGLSKFRNSTYLDYEPENSFTSSRRVFQSSLPVFPSYLSQTDVAADQHRSTHVITEPFRTAQSVSHAMRSQFVAKRRIDEEFGVTTDRPAQRPRSLNDLIDLSDVNLAVQVQVERSIMVDCDSSTHDHESVEVPRVKWTAELPPSNNVKTNSDEAPS</sequence>
<dbReference type="EMBL" id="HE796876">
    <property type="protein sequence ID" value="CCL98312.1"/>
    <property type="molecule type" value="Genomic_DNA"/>
</dbReference>
<accession>J7RGV2</accession>
<feature type="domain" description="DUF6533" evidence="3">
    <location>
        <begin position="15"/>
        <end position="63"/>
    </location>
</feature>
<dbReference type="GeneID" id="24093223"/>
<dbReference type="AlphaFoldDB" id="J7RGV2"/>
<dbReference type="RefSeq" id="XP_012177595.1">
    <property type="nucleotide sequence ID" value="XM_012322205.1"/>
</dbReference>
<evidence type="ECO:0000256" key="2">
    <source>
        <dbReference type="SAM" id="Phobius"/>
    </source>
</evidence>
<feature type="transmembrane region" description="Helical" evidence="2">
    <location>
        <begin position="163"/>
        <end position="186"/>
    </location>
</feature>
<dbReference type="OrthoDB" id="3346251at2759"/>
<reference evidence="4 5" key="1">
    <citation type="journal article" date="2012" name="Appl. Environ. Microbiol.">
        <title>Short-read sequencing for genomic analysis of the brown rot fungus Fibroporia radiculosa.</title>
        <authorList>
            <person name="Tang J.D."/>
            <person name="Perkins A.D."/>
            <person name="Sonstegard T.S."/>
            <person name="Schroeder S.G."/>
            <person name="Burgess S.C."/>
            <person name="Diehl S.V."/>
        </authorList>
    </citation>
    <scope>NUCLEOTIDE SEQUENCE [LARGE SCALE GENOMIC DNA]</scope>
    <source>
        <strain evidence="4 5">TFFH 294</strain>
    </source>
</reference>
<evidence type="ECO:0000256" key="1">
    <source>
        <dbReference type="SAM" id="MobiDB-lite"/>
    </source>
</evidence>
<dbReference type="HOGENOM" id="CLU_049338_0_0_1"/>
<protein>
    <recommendedName>
        <fullName evidence="3">DUF6533 domain-containing protein</fullName>
    </recommendedName>
</protein>
<dbReference type="Pfam" id="PF20151">
    <property type="entry name" value="DUF6533"/>
    <property type="match status" value="1"/>
</dbReference>
<keyword evidence="2" id="KW-0812">Transmembrane</keyword>
<dbReference type="InParanoid" id="J7RGV2"/>
<feature type="transmembrane region" description="Helical" evidence="2">
    <location>
        <begin position="117"/>
        <end position="139"/>
    </location>
</feature>
<dbReference type="InterPro" id="IPR045340">
    <property type="entry name" value="DUF6533"/>
</dbReference>
<feature type="transmembrane region" description="Helical" evidence="2">
    <location>
        <begin position="50"/>
        <end position="66"/>
    </location>
</feature>
<feature type="transmembrane region" description="Helical" evidence="2">
    <location>
        <begin position="12"/>
        <end position="29"/>
    </location>
</feature>
<feature type="compositionally biased region" description="Polar residues" evidence="1">
    <location>
        <begin position="333"/>
        <end position="346"/>
    </location>
</feature>
<organism evidence="4 5">
    <name type="scientific">Fibroporia radiculosa</name>
    <dbReference type="NCBI Taxonomy" id="599839"/>
    <lineage>
        <taxon>Eukaryota</taxon>
        <taxon>Fungi</taxon>
        <taxon>Dikarya</taxon>
        <taxon>Basidiomycota</taxon>
        <taxon>Agaricomycotina</taxon>
        <taxon>Agaricomycetes</taxon>
        <taxon>Polyporales</taxon>
        <taxon>Fibroporiaceae</taxon>
        <taxon>Fibroporia</taxon>
    </lineage>
</organism>
<evidence type="ECO:0000259" key="3">
    <source>
        <dbReference type="Pfam" id="PF20151"/>
    </source>
</evidence>
<feature type="region of interest" description="Disordered" evidence="1">
    <location>
        <begin position="312"/>
        <end position="346"/>
    </location>
</feature>
<name>J7RGV2_9APHY</name>
<keyword evidence="2" id="KW-1133">Transmembrane helix</keyword>
<feature type="compositionally biased region" description="Basic and acidic residues" evidence="1">
    <location>
        <begin position="312"/>
        <end position="324"/>
    </location>
</feature>
<dbReference type="Proteomes" id="UP000006352">
    <property type="component" value="Unassembled WGS sequence"/>
</dbReference>
<gene>
    <name evidence="4" type="ORF">FIBRA_00306</name>
</gene>
<keyword evidence="5" id="KW-1185">Reference proteome</keyword>
<keyword evidence="2" id="KW-0472">Membrane</keyword>